<dbReference type="OrthoDB" id="9779865at2"/>
<proteinExistence type="predicted"/>
<dbReference type="Proteomes" id="UP000186883">
    <property type="component" value="Unassembled WGS sequence"/>
</dbReference>
<evidence type="ECO:0000256" key="1">
    <source>
        <dbReference type="SAM" id="MobiDB-lite"/>
    </source>
</evidence>
<comment type="caution">
    <text evidence="3">The sequence shown here is derived from an EMBL/GenBank/DDBJ whole genome shotgun (WGS) entry which is preliminary data.</text>
</comment>
<feature type="region of interest" description="Disordered" evidence="1">
    <location>
        <begin position="15"/>
        <end position="57"/>
    </location>
</feature>
<name>A0A154MTS9_9PSEU</name>
<keyword evidence="6" id="KW-1185">Reference proteome</keyword>
<accession>A0A154MTS9</accession>
<organism evidence="3 5">
    <name type="scientific">Amycolatopsis regifaucium</name>
    <dbReference type="NCBI Taxonomy" id="546365"/>
    <lineage>
        <taxon>Bacteria</taxon>
        <taxon>Bacillati</taxon>
        <taxon>Actinomycetota</taxon>
        <taxon>Actinomycetes</taxon>
        <taxon>Pseudonocardiales</taxon>
        <taxon>Pseudonocardiaceae</taxon>
        <taxon>Amycolatopsis</taxon>
    </lineage>
</organism>
<dbReference type="EMBL" id="LOBU02000012">
    <property type="protein sequence ID" value="OKA08453.1"/>
    <property type="molecule type" value="Genomic_DNA"/>
</dbReference>
<evidence type="ECO:0000313" key="4">
    <source>
        <dbReference type="EMBL" id="OKA08453.1"/>
    </source>
</evidence>
<dbReference type="InterPro" id="IPR022603">
    <property type="entry name" value="DUF3152"/>
</dbReference>
<feature type="compositionally biased region" description="Pro residues" evidence="1">
    <location>
        <begin position="20"/>
        <end position="29"/>
    </location>
</feature>
<evidence type="ECO:0000313" key="5">
    <source>
        <dbReference type="Proteomes" id="UP000076321"/>
    </source>
</evidence>
<dbReference type="SUPFAM" id="SSF55486">
    <property type="entry name" value="Metalloproteases ('zincins'), catalytic domain"/>
    <property type="match status" value="1"/>
</dbReference>
<dbReference type="AlphaFoldDB" id="A0A154MTS9"/>
<sequence>MLTMALFLAPLAIETRVTPEPAPPKPPPSSVAAEPADRAPESAALPEGAPFPSTGAGTWRVIPGASGSVAGTGAKRMTYTVEIENGLELPSFPHEIETIFADPRGWIGLGEVSLQRIDTEDPPPSFRVSLTSADTSRRPDLCGFEIPYDSSCYLVRDRRIVVNHARWVRGAHSFQGDLPGYHQYAINHETGHALGYGHVGCPANGAAAPVMMQQTFGLSNNYVAELNRAEPGAAAKVRADGAVCRPNPWVTAAS</sequence>
<reference evidence="3 5" key="1">
    <citation type="submission" date="2015-12" db="EMBL/GenBank/DDBJ databases">
        <title>Amycolatopsis regifaucium genome sequencing and assembly.</title>
        <authorList>
            <person name="Mayilraj S."/>
        </authorList>
    </citation>
    <scope>NUCLEOTIDE SEQUENCE [LARGE SCALE GENOMIC DNA]</scope>
    <source>
        <strain evidence="3 5">GY080</strain>
    </source>
</reference>
<dbReference type="EMBL" id="LQCI01000003">
    <property type="protein sequence ID" value="KZB87748.1"/>
    <property type="molecule type" value="Genomic_DNA"/>
</dbReference>
<feature type="domain" description="DUF3152" evidence="2">
    <location>
        <begin position="45"/>
        <end position="250"/>
    </location>
</feature>
<evidence type="ECO:0000313" key="3">
    <source>
        <dbReference type="EMBL" id="KZB87748.1"/>
    </source>
</evidence>
<evidence type="ECO:0000259" key="2">
    <source>
        <dbReference type="Pfam" id="PF11350"/>
    </source>
</evidence>
<dbReference type="Proteomes" id="UP000076321">
    <property type="component" value="Unassembled WGS sequence"/>
</dbReference>
<reference evidence="4 6" key="2">
    <citation type="submission" date="2016-11" db="EMBL/GenBank/DDBJ databases">
        <title>Genome sequencing of Amycolatopsis regifaucium.</title>
        <authorList>
            <person name="Mayilraj S."/>
            <person name="Kaur N."/>
        </authorList>
    </citation>
    <scope>NUCLEOTIDE SEQUENCE [LARGE SCALE GENOMIC DNA]</scope>
    <source>
        <strain evidence="4 6">GY080</strain>
    </source>
</reference>
<evidence type="ECO:0000313" key="6">
    <source>
        <dbReference type="Proteomes" id="UP000186883"/>
    </source>
</evidence>
<protein>
    <recommendedName>
        <fullName evidence="2">DUF3152 domain-containing protein</fullName>
    </recommendedName>
</protein>
<gene>
    <name evidence="4" type="ORF">ATP06_0211670</name>
    <name evidence="3" type="ORF">AVL48_20905</name>
</gene>
<dbReference type="Pfam" id="PF11350">
    <property type="entry name" value="DUF3152"/>
    <property type="match status" value="1"/>
</dbReference>